<dbReference type="InterPro" id="IPR027417">
    <property type="entry name" value="P-loop_NTPase"/>
</dbReference>
<evidence type="ECO:0000256" key="6">
    <source>
        <dbReference type="ARBA" id="ARBA00023172"/>
    </source>
</evidence>
<accession>A0A0D9YJX5</accession>
<evidence type="ECO:0000256" key="8">
    <source>
        <dbReference type="RuleBase" id="RU003422"/>
    </source>
</evidence>
<dbReference type="InterPro" id="IPR044965">
    <property type="entry name" value="Glyco_hydro_17_plant"/>
</dbReference>
<dbReference type="Pfam" id="PF00332">
    <property type="entry name" value="Glyco_hydro_17"/>
    <property type="match status" value="2"/>
</dbReference>
<dbReference type="PROSITE" id="PS50162">
    <property type="entry name" value="RECA_2"/>
    <property type="match status" value="1"/>
</dbReference>
<feature type="transmembrane region" description="Helical" evidence="11">
    <location>
        <begin position="12"/>
        <end position="32"/>
    </location>
</feature>
<dbReference type="GO" id="GO:0005524">
    <property type="term" value="F:ATP binding"/>
    <property type="evidence" value="ECO:0007669"/>
    <property type="project" value="UniProtKB-KW"/>
</dbReference>
<dbReference type="AlphaFoldDB" id="A0A0D9YJX5"/>
<dbReference type="InterPro" id="IPR049428">
    <property type="entry name" value="RecA-like_N"/>
</dbReference>
<dbReference type="SUPFAM" id="SSF52540">
    <property type="entry name" value="P-loop containing nucleoside triphosphate hydrolases"/>
    <property type="match status" value="1"/>
</dbReference>
<dbReference type="InterPro" id="IPR013765">
    <property type="entry name" value="DNA_recomb/repair_RecA"/>
</dbReference>
<dbReference type="EnsemblPlants" id="OGLUM01G47960.1">
    <property type="protein sequence ID" value="OGLUM01G47960.1"/>
    <property type="gene ID" value="OGLUM01G47960"/>
</dbReference>
<dbReference type="GO" id="GO:0006310">
    <property type="term" value="P:DNA recombination"/>
    <property type="evidence" value="ECO:0007669"/>
    <property type="project" value="UniProtKB-KW"/>
</dbReference>
<keyword evidence="7 10" id="KW-0326">Glycosidase</keyword>
<dbReference type="PROSITE" id="PS00587">
    <property type="entry name" value="GLYCOSYL_HYDROL_F17"/>
    <property type="match status" value="2"/>
</dbReference>
<dbReference type="PANTHER" id="PTHR32227">
    <property type="entry name" value="GLUCAN ENDO-1,3-BETA-GLUCOSIDASE BG1-RELATED-RELATED"/>
    <property type="match status" value="1"/>
</dbReference>
<keyword evidence="3 8" id="KW-0547">Nucleotide-binding</keyword>
<reference evidence="14" key="1">
    <citation type="submission" date="2013-08" db="EMBL/GenBank/DDBJ databases">
        <title>Oryza genome evolution.</title>
        <authorList>
            <person name="Wing R.A."/>
            <person name="Panaud O."/>
            <person name="Oliveira A.C."/>
        </authorList>
    </citation>
    <scope>NUCLEOTIDE SEQUENCE</scope>
</reference>
<comment type="similarity">
    <text evidence="1 9">Belongs to the glycosyl hydrolase 17 family.</text>
</comment>
<dbReference type="InterPro" id="IPR017853">
    <property type="entry name" value="GH"/>
</dbReference>
<dbReference type="GO" id="GO:0005975">
    <property type="term" value="P:carbohydrate metabolic process"/>
    <property type="evidence" value="ECO:0007669"/>
    <property type="project" value="InterPro"/>
</dbReference>
<evidence type="ECO:0000256" key="9">
    <source>
        <dbReference type="RuleBase" id="RU004335"/>
    </source>
</evidence>
<dbReference type="Gene3D" id="3.40.50.300">
    <property type="entry name" value="P-loop containing nucleotide triphosphate hydrolases"/>
    <property type="match status" value="1"/>
</dbReference>
<name>A0A0D9YJX5_9ORYZ</name>
<dbReference type="Pfam" id="PF00154">
    <property type="entry name" value="RecA_N"/>
    <property type="match status" value="1"/>
</dbReference>
<evidence type="ECO:0000259" key="12">
    <source>
        <dbReference type="PROSITE" id="PS50162"/>
    </source>
</evidence>
<evidence type="ECO:0008006" key="16">
    <source>
        <dbReference type="Google" id="ProtNLM"/>
    </source>
</evidence>
<organism evidence="14">
    <name type="scientific">Oryza glumipatula</name>
    <dbReference type="NCBI Taxonomy" id="40148"/>
    <lineage>
        <taxon>Eukaryota</taxon>
        <taxon>Viridiplantae</taxon>
        <taxon>Streptophyta</taxon>
        <taxon>Embryophyta</taxon>
        <taxon>Tracheophyta</taxon>
        <taxon>Spermatophyta</taxon>
        <taxon>Magnoliopsida</taxon>
        <taxon>Liliopsida</taxon>
        <taxon>Poales</taxon>
        <taxon>Poaceae</taxon>
        <taxon>BOP clade</taxon>
        <taxon>Oryzoideae</taxon>
        <taxon>Oryzeae</taxon>
        <taxon>Oryzinae</taxon>
        <taxon>Oryza</taxon>
    </lineage>
</organism>
<keyword evidence="5 8" id="KW-0067">ATP-binding</keyword>
<comment type="similarity">
    <text evidence="2 8">Belongs to the RecA family.</text>
</comment>
<sequence length="1165" mass="124292">MRLLSSAKQGRGLGEHALFAPVFIAALFFPLVRRARRAAAIREYATAGSSPPACNSFACGGAFESSTTGGACSRRGGAPAPFACDCPAAQPCALPCPASMRALVASSALLRRSAARANLSGAGFCNGAPPVSSPLRRFPLQNWINDRFCWFLSKSCSMSTSVDVQLDYETDPPLDGVKVLEKESTLSVAVSQLASDFDRESNLCLERFSRTRRTPVISTGSLKLDIALGIGGLPKGRMVELFGKEASGKTTLALHVVKEAQKKGGCCAYIDAENAFNPSVAEAIGVNVEKLLIAQPDSAENSLSIVNTLVGGSIDVVVVDSVAALIPRCELEGEIYMNSEDVQSRLMTRALRKIQHTLSRSETLIIFVNQVRTKLSSNQTPGIFKEVACGGNALGFYAAVRMRTSRRELRYNEAQATGIGISVQIIKNKLAPATLKEAGIDIRFGKGICYESEILELASSLGVIMKDDSGYWINGEFLPNKAEAEKFLRENAAVADEICGTMRRQFFESLRLEIPSSVTIKASLQRCIFLHPDRVQVQQIKLVAAEDVYARRSALAIAAFASFPSGVRSIGVCYGMNGDGLPSRSDVVQLYKSNGIGAMRIYSADREALDALRGSGIDLALDVGDRNDVGQLAANADSWVQDNVKAYYPDVKIKYIVVGNELTGTGDAASILPAMQNVQAALASAGLADSIKVTTAIKMDTLAASSPPSAGVFTNPSVMEPIVRFLAGNGAPLLANVYPYFAYRDSQDIDLSYALFQPSSTTVSDPNGGGLSYTNLFDAMVDAVRAAVEKVSGGGSSVVDVVVSESGWPSDGGKGATVENARAYNQNLIDHVAQGTPKKPGQMEAYIFAMFNENQKNGDPTERNFGLFYPNKSPALQEATTGQMSQVESSLRMASSAASMLDMALLLAVFASILAGTAAVGVCWGMSGDNLPPASKVTEMLRENGFTVAYPTVLFRFVVVGNEVAGADTQLLVPAMENVHAALAAAGLGHIKVTTSISQATIGVHIPPSAGEFTDEAKPFMSYVIPFLERTHAPLLANLYPYFIYSYNPGGMDISFALFTASGAVVQDGEYGYQNQFDATVDALYTAVAKLGGENVRVVVSETGWPTAGGVGASVENAMTFNQNLVRHVRNGTPRHPGKKTETYNWGLFYPSTDRVYPISFHARI</sequence>
<dbReference type="PRINTS" id="PR00142">
    <property type="entry name" value="RECA"/>
</dbReference>
<keyword evidence="4 10" id="KW-0378">Hydrolase</keyword>
<keyword evidence="11" id="KW-1133">Transmembrane helix</keyword>
<dbReference type="Gramene" id="OGLUM01G47960.1">
    <property type="protein sequence ID" value="OGLUM01G47960.1"/>
    <property type="gene ID" value="OGLUM01G47960"/>
</dbReference>
<reference evidence="14" key="2">
    <citation type="submission" date="2015-04" db="UniProtKB">
        <authorList>
            <consortium name="EnsemblPlants"/>
        </authorList>
    </citation>
    <scope>IDENTIFICATION</scope>
</reference>
<dbReference type="GO" id="GO:0003697">
    <property type="term" value="F:single-stranded DNA binding"/>
    <property type="evidence" value="ECO:0007669"/>
    <property type="project" value="InterPro"/>
</dbReference>
<keyword evidence="15" id="KW-1185">Reference proteome</keyword>
<proteinExistence type="inferred from homology"/>
<dbReference type="SUPFAM" id="SSF51445">
    <property type="entry name" value="(Trans)glycosidases"/>
    <property type="match status" value="2"/>
</dbReference>
<reference evidence="14" key="3">
    <citation type="submission" date="2018-05" db="EMBL/GenBank/DDBJ databases">
        <title>OgluRS3 (Oryza glumaepatula Reference Sequence Version 3).</title>
        <authorList>
            <person name="Zhang J."/>
            <person name="Kudrna D."/>
            <person name="Lee S."/>
            <person name="Talag J."/>
            <person name="Welchert J."/>
            <person name="Wing R.A."/>
        </authorList>
    </citation>
    <scope>NUCLEOTIDE SEQUENCE [LARGE SCALE GENOMIC DNA]</scope>
</reference>
<dbReference type="GO" id="GO:0140664">
    <property type="term" value="F:ATP-dependent DNA damage sensor activity"/>
    <property type="evidence" value="ECO:0007669"/>
    <property type="project" value="InterPro"/>
</dbReference>
<evidence type="ECO:0000256" key="11">
    <source>
        <dbReference type="SAM" id="Phobius"/>
    </source>
</evidence>
<dbReference type="Proteomes" id="UP000026961">
    <property type="component" value="Chromosome 1"/>
</dbReference>
<keyword evidence="6" id="KW-0233">DNA recombination</keyword>
<dbReference type="InterPro" id="IPR000490">
    <property type="entry name" value="Glyco_hydro_17"/>
</dbReference>
<evidence type="ECO:0000256" key="5">
    <source>
        <dbReference type="ARBA" id="ARBA00022840"/>
    </source>
</evidence>
<dbReference type="GO" id="GO:0006281">
    <property type="term" value="P:DNA repair"/>
    <property type="evidence" value="ECO:0007669"/>
    <property type="project" value="InterPro"/>
</dbReference>
<evidence type="ECO:0000256" key="2">
    <source>
        <dbReference type="ARBA" id="ARBA00009391"/>
    </source>
</evidence>
<dbReference type="FunFam" id="3.20.20.80:FF:000010">
    <property type="entry name" value="glucan endo-1,3-beta-glucosidase, basic"/>
    <property type="match status" value="1"/>
</dbReference>
<evidence type="ECO:0000256" key="3">
    <source>
        <dbReference type="ARBA" id="ARBA00022741"/>
    </source>
</evidence>
<evidence type="ECO:0000256" key="7">
    <source>
        <dbReference type="ARBA" id="ARBA00023295"/>
    </source>
</evidence>
<evidence type="ECO:0000313" key="15">
    <source>
        <dbReference type="Proteomes" id="UP000026961"/>
    </source>
</evidence>
<keyword evidence="11" id="KW-0812">Transmembrane</keyword>
<feature type="domain" description="RecA family profile 1" evidence="12">
    <location>
        <begin position="213"/>
        <end position="371"/>
    </location>
</feature>
<evidence type="ECO:0000256" key="1">
    <source>
        <dbReference type="ARBA" id="ARBA00008773"/>
    </source>
</evidence>
<dbReference type="InterPro" id="IPR020588">
    <property type="entry name" value="RecA_ATP-bd"/>
</dbReference>
<evidence type="ECO:0000256" key="4">
    <source>
        <dbReference type="ARBA" id="ARBA00022801"/>
    </source>
</evidence>
<keyword evidence="11" id="KW-0472">Membrane</keyword>
<dbReference type="Gene3D" id="3.20.20.80">
    <property type="entry name" value="Glycosidases"/>
    <property type="match status" value="2"/>
</dbReference>
<dbReference type="InterPro" id="IPR020587">
    <property type="entry name" value="RecA_monomer-monomer_interface"/>
</dbReference>
<evidence type="ECO:0000313" key="14">
    <source>
        <dbReference type="EnsemblPlants" id="OGLUM01G47960.1"/>
    </source>
</evidence>
<feature type="domain" description="RecA family profile 2" evidence="13">
    <location>
        <begin position="382"/>
        <end position="453"/>
    </location>
</feature>
<dbReference type="PROSITE" id="PS50163">
    <property type="entry name" value="RECA_3"/>
    <property type="match status" value="1"/>
</dbReference>
<evidence type="ECO:0000256" key="10">
    <source>
        <dbReference type="RuleBase" id="RU004336"/>
    </source>
</evidence>
<protein>
    <recommendedName>
        <fullName evidence="16">Glucan endo-1,3-beta-D-glucosidase</fullName>
    </recommendedName>
</protein>
<evidence type="ECO:0000259" key="13">
    <source>
        <dbReference type="PROSITE" id="PS50163"/>
    </source>
</evidence>
<dbReference type="GO" id="GO:0042973">
    <property type="term" value="F:glucan endo-1,3-beta-D-glucosidase activity"/>
    <property type="evidence" value="ECO:0007669"/>
    <property type="project" value="UniProtKB-ARBA"/>
</dbReference>